<sequence length="60" mass="6909">MSATVSINLNACVFVELDKFTKEADELESLEDDWLYMMAKFDRAKEPPQHTKDENSIISL</sequence>
<evidence type="ECO:0000313" key="1">
    <source>
        <dbReference type="EMBL" id="KJW00496.1"/>
    </source>
</evidence>
<gene>
    <name evidence="1" type="ORF">RPATATE_0962</name>
</gene>
<protein>
    <submittedName>
        <fullName evidence="1">PD-(D/E)XK nuclease transposase family protein</fullName>
    </submittedName>
</protein>
<proteinExistence type="predicted"/>
<name>A0ABR5DP56_RICPA</name>
<comment type="caution">
    <text evidence="1">The sequence shown here is derived from an EMBL/GenBank/DDBJ whole genome shotgun (WGS) entry which is preliminary data.</text>
</comment>
<dbReference type="EMBL" id="LAOO01000001">
    <property type="protein sequence ID" value="KJW00496.1"/>
    <property type="molecule type" value="Genomic_DNA"/>
</dbReference>
<dbReference type="RefSeq" id="WP_010977276.1">
    <property type="nucleotide sequence ID" value="NZ_LAOO01000001.1"/>
</dbReference>
<dbReference type="Proteomes" id="UP000035491">
    <property type="component" value="Unassembled WGS sequence"/>
</dbReference>
<evidence type="ECO:0000313" key="2">
    <source>
        <dbReference type="Proteomes" id="UP000035491"/>
    </source>
</evidence>
<accession>A0ABR5DP56</accession>
<organism evidence="1 2">
    <name type="scientific">Rickettsia parkeri str. Tate's Hell</name>
    <dbReference type="NCBI Taxonomy" id="1359189"/>
    <lineage>
        <taxon>Bacteria</taxon>
        <taxon>Pseudomonadati</taxon>
        <taxon>Pseudomonadota</taxon>
        <taxon>Alphaproteobacteria</taxon>
        <taxon>Rickettsiales</taxon>
        <taxon>Rickettsiaceae</taxon>
        <taxon>Rickettsieae</taxon>
        <taxon>Rickettsia</taxon>
        <taxon>spotted fever group</taxon>
    </lineage>
</organism>
<keyword evidence="2" id="KW-1185">Reference proteome</keyword>
<reference evidence="1 2" key="1">
    <citation type="submission" date="2015-02" db="EMBL/GenBank/DDBJ databases">
        <title>Genome Sequencing of Rickettsiales.</title>
        <authorList>
            <person name="Daugherty S.C."/>
            <person name="Su Q."/>
            <person name="Abolude K."/>
            <person name="Beier-Sexton M."/>
            <person name="Carlyon J.A."/>
            <person name="Carter R."/>
            <person name="Day N.P."/>
            <person name="Dumler S.J."/>
            <person name="Dyachenko V."/>
            <person name="Godinez A."/>
            <person name="Kurtti T.J."/>
            <person name="Lichay M."/>
            <person name="Mullins K.E."/>
            <person name="Ott S."/>
            <person name="Pappas-Brown V."/>
            <person name="Paris D.H."/>
            <person name="Patel P."/>
            <person name="Richards A.L."/>
            <person name="Sadzewicz L."/>
            <person name="Sears K."/>
            <person name="Seidman D."/>
            <person name="Sengamalay N."/>
            <person name="Stenos J."/>
            <person name="Tallon L.J."/>
            <person name="Vincent G."/>
            <person name="Fraser C.M."/>
            <person name="Munderloh U."/>
            <person name="Dunning-Hotopp J.C."/>
        </authorList>
    </citation>
    <scope>NUCLEOTIDE SEQUENCE [LARGE SCALE GENOMIC DNA]</scope>
    <source>
        <strain evidence="1 2">Tate's Hell</strain>
    </source>
</reference>
<dbReference type="GeneID" id="69247913"/>